<organism evidence="2 3">
    <name type="scientific">Discostella pseudostelligera</name>
    <dbReference type="NCBI Taxonomy" id="259834"/>
    <lineage>
        <taxon>Eukaryota</taxon>
        <taxon>Sar</taxon>
        <taxon>Stramenopiles</taxon>
        <taxon>Ochrophyta</taxon>
        <taxon>Bacillariophyta</taxon>
        <taxon>Coscinodiscophyceae</taxon>
        <taxon>Thalassiosirophycidae</taxon>
        <taxon>Stephanodiscales</taxon>
        <taxon>Stephanodiscaceae</taxon>
        <taxon>Discostella</taxon>
    </lineage>
</organism>
<dbReference type="CDD" id="cd18186">
    <property type="entry name" value="BTB_POZ_ZBTB_KLHL-like"/>
    <property type="match status" value="1"/>
</dbReference>
<keyword evidence="3" id="KW-1185">Reference proteome</keyword>
<gene>
    <name evidence="2" type="ORF">ACHAWU_008924</name>
</gene>
<dbReference type="Gene3D" id="3.30.710.10">
    <property type="entry name" value="Potassium Channel Kv1.1, Chain A"/>
    <property type="match status" value="1"/>
</dbReference>
<proteinExistence type="predicted"/>
<dbReference type="EMBL" id="JALLBG020000209">
    <property type="protein sequence ID" value="KAL3759222.1"/>
    <property type="molecule type" value="Genomic_DNA"/>
</dbReference>
<dbReference type="Pfam" id="PF00651">
    <property type="entry name" value="BTB"/>
    <property type="match status" value="1"/>
</dbReference>
<evidence type="ECO:0000313" key="2">
    <source>
        <dbReference type="EMBL" id="KAL3759222.1"/>
    </source>
</evidence>
<dbReference type="AlphaFoldDB" id="A0ABD3M6F3"/>
<accession>A0ABD3M6F3</accession>
<protein>
    <recommendedName>
        <fullName evidence="1">BTB domain-containing protein</fullName>
    </recommendedName>
</protein>
<reference evidence="2 3" key="1">
    <citation type="submission" date="2024-10" db="EMBL/GenBank/DDBJ databases">
        <title>Updated reference genomes for cyclostephanoid diatoms.</title>
        <authorList>
            <person name="Roberts W.R."/>
            <person name="Alverson A.J."/>
        </authorList>
    </citation>
    <scope>NUCLEOTIDE SEQUENCE [LARGE SCALE GENOMIC DNA]</scope>
    <source>
        <strain evidence="2 3">AJA232-27</strain>
    </source>
</reference>
<dbReference type="InterPro" id="IPR000210">
    <property type="entry name" value="BTB/POZ_dom"/>
</dbReference>
<dbReference type="InterPro" id="IPR011333">
    <property type="entry name" value="SKP1/BTB/POZ_sf"/>
</dbReference>
<evidence type="ECO:0000259" key="1">
    <source>
        <dbReference type="PROSITE" id="PS50097"/>
    </source>
</evidence>
<dbReference type="SMART" id="SM00225">
    <property type="entry name" value="BTB"/>
    <property type="match status" value="1"/>
</dbReference>
<feature type="domain" description="BTB" evidence="1">
    <location>
        <begin position="4"/>
        <end position="64"/>
    </location>
</feature>
<dbReference type="Proteomes" id="UP001530293">
    <property type="component" value="Unassembled WGS sequence"/>
</dbReference>
<dbReference type="CDD" id="cd14733">
    <property type="entry name" value="BACK"/>
    <property type="match status" value="1"/>
</dbReference>
<comment type="caution">
    <text evidence="2">The sequence shown here is derived from an EMBL/GenBank/DDBJ whole genome shotgun (WGS) entry which is preliminary data.</text>
</comment>
<dbReference type="SUPFAM" id="SSF54695">
    <property type="entry name" value="POZ domain"/>
    <property type="match status" value="1"/>
</dbReference>
<dbReference type="PANTHER" id="PTHR24413">
    <property type="entry name" value="SPECKLE-TYPE POZ PROTEIN"/>
    <property type="match status" value="1"/>
</dbReference>
<sequence length="203" mass="22812">MCIIDVEVRNAIKPTSTRFYAHRNILKKTAPSLAGLITADYLLSCVKIHDVSSDVFEVLLRYIYGCEQTDFGNDTHTLEIIDIANKYGVPNLKLQAEAYYVSSMKLDLQNFMEVLQFADAKNCALLREAVMIYVVENPSEIVEKVSMDQFPEGFVKDIGIGNDEVWMSWFSMYRADLNETGLSIGATSRNISTCTVTTPIEPT</sequence>
<name>A0ABD3M6F3_9STRA</name>
<evidence type="ECO:0000313" key="3">
    <source>
        <dbReference type="Proteomes" id="UP001530293"/>
    </source>
</evidence>
<dbReference type="PROSITE" id="PS50097">
    <property type="entry name" value="BTB"/>
    <property type="match status" value="1"/>
</dbReference>